<dbReference type="OrthoDB" id="9794572at2"/>
<evidence type="ECO:0000256" key="1">
    <source>
        <dbReference type="SAM" id="SignalP"/>
    </source>
</evidence>
<feature type="signal peptide" evidence="1">
    <location>
        <begin position="1"/>
        <end position="19"/>
    </location>
</feature>
<organism evidence="2 3">
    <name type="scientific">Zhouia amylolytica</name>
    <dbReference type="NCBI Taxonomy" id="376730"/>
    <lineage>
        <taxon>Bacteria</taxon>
        <taxon>Pseudomonadati</taxon>
        <taxon>Bacteroidota</taxon>
        <taxon>Flavobacteriia</taxon>
        <taxon>Flavobacteriales</taxon>
        <taxon>Flavobacteriaceae</taxon>
        <taxon>Zhouia</taxon>
    </lineage>
</organism>
<evidence type="ECO:0000313" key="3">
    <source>
        <dbReference type="Proteomes" id="UP000183209"/>
    </source>
</evidence>
<evidence type="ECO:0000313" key="2">
    <source>
        <dbReference type="EMBL" id="SFT14556.1"/>
    </source>
</evidence>
<feature type="chain" id="PRO_5010187709" evidence="1">
    <location>
        <begin position="20"/>
        <end position="549"/>
    </location>
</feature>
<dbReference type="AlphaFoldDB" id="A0A1I6VLH4"/>
<gene>
    <name evidence="2" type="ORF">SAMN04487906_3216</name>
</gene>
<dbReference type="Proteomes" id="UP000183209">
    <property type="component" value="Unassembled WGS sequence"/>
</dbReference>
<dbReference type="EMBL" id="FPAG01000010">
    <property type="protein sequence ID" value="SFT14556.1"/>
    <property type="molecule type" value="Genomic_DNA"/>
</dbReference>
<dbReference type="Gene3D" id="2.115.10.20">
    <property type="entry name" value="Glycosyl hydrolase domain, family 43"/>
    <property type="match status" value="1"/>
</dbReference>
<dbReference type="InterPro" id="IPR023296">
    <property type="entry name" value="Glyco_hydro_beta-prop_sf"/>
</dbReference>
<name>A0A1I6VLH4_9FLAO</name>
<accession>A0A1I6VLH4</accession>
<dbReference type="RefSeq" id="WP_051413414.1">
    <property type="nucleotide sequence ID" value="NZ_FPAG01000010.1"/>
</dbReference>
<dbReference type="CDD" id="cd08994">
    <property type="entry name" value="GH43_62_32_68_117_130-like"/>
    <property type="match status" value="1"/>
</dbReference>
<reference evidence="2 3" key="1">
    <citation type="submission" date="2016-10" db="EMBL/GenBank/DDBJ databases">
        <authorList>
            <person name="de Groot N.N."/>
        </authorList>
    </citation>
    <scope>NUCLEOTIDE SEQUENCE [LARGE SCALE GENOMIC DNA]</scope>
    <source>
        <strain evidence="2 3">CGMCC 1.6114</strain>
    </source>
</reference>
<dbReference type="SUPFAM" id="SSF75005">
    <property type="entry name" value="Arabinanase/levansucrase/invertase"/>
    <property type="match status" value="2"/>
</dbReference>
<keyword evidence="1" id="KW-0732">Signal</keyword>
<proteinExistence type="predicted"/>
<sequence length="549" mass="62314">MKKTGFLSLLLLCCNFLEAQITDRSRPAAWNDLVNGGRFMDRFEAIPIMNKPTSDTWGGENVLPRDTSNGIEDRVYSYWGGNIVRGDDGKYHLYVCRWREDSPKGHMEWFHSIVVHAVADNAIGPYKVMDIVGSGHNPEAFQLKDGSYVIYVIDGYYHSKSLNGPWEYNTFHFDARDRPVIEGLSNLSFARREDGSFLMVCRGGGIWFSKDGISSYNQVSDKSVYPPVDGRFEDPVIWKTNIQYHMIVNDWYGRIAYYLRSKDGVNWKVDTGEAYMPGLAIYEDGTKVDWFKYERIKVLQDELGRAYQANFAVIDTLKHEDKPRDTHSSKNISIPLIVGRQIELLGKKKITERTKRIQLLIKAEEGFNPHTDIDLESLRFGASEAVNYGGGCVAVDSKMKGNDLIITFNGKGNGLSAENFVGKLLGKTSDGELLFGYTRLPWISYYEPILSPKSPEIEQASEGADIQVEIQNFGQVTSSIIPIQIYVKEQNGYEKIAAAELQGIEPFEKIKLRLFTKYEFVKGGIYTLKLGIETEESHFEESEFEVKVE</sequence>
<protein>
    <submittedName>
        <fullName evidence="2">Uncharacterized protein</fullName>
    </submittedName>
</protein>